<organism evidence="8 9">
    <name type="scientific">Stylonychia lemnae</name>
    <name type="common">Ciliate</name>
    <dbReference type="NCBI Taxonomy" id="5949"/>
    <lineage>
        <taxon>Eukaryota</taxon>
        <taxon>Sar</taxon>
        <taxon>Alveolata</taxon>
        <taxon>Ciliophora</taxon>
        <taxon>Intramacronucleata</taxon>
        <taxon>Spirotrichea</taxon>
        <taxon>Stichotrichia</taxon>
        <taxon>Sporadotrichida</taxon>
        <taxon>Oxytrichidae</taxon>
        <taxon>Stylonychinae</taxon>
        <taxon>Stylonychia</taxon>
    </lineage>
</organism>
<dbReference type="InterPro" id="IPR014472">
    <property type="entry name" value="CHOPT"/>
</dbReference>
<keyword evidence="4 7" id="KW-0472">Membrane</keyword>
<feature type="transmembrane region" description="Helical" evidence="7">
    <location>
        <begin position="245"/>
        <end position="267"/>
    </location>
</feature>
<evidence type="ECO:0000256" key="7">
    <source>
        <dbReference type="SAM" id="Phobius"/>
    </source>
</evidence>
<dbReference type="PANTHER" id="PTHR10414:SF37">
    <property type="entry name" value="BB IN A BOXCAR, ISOFORM C"/>
    <property type="match status" value="1"/>
</dbReference>
<feature type="region of interest" description="Disordered" evidence="6">
    <location>
        <begin position="303"/>
        <end position="322"/>
    </location>
</feature>
<comment type="similarity">
    <text evidence="2 5">Belongs to the CDP-alcohol phosphatidyltransferase class-I family.</text>
</comment>
<feature type="transmembrane region" description="Helical" evidence="7">
    <location>
        <begin position="215"/>
        <end position="233"/>
    </location>
</feature>
<proteinExistence type="inferred from homology"/>
<dbReference type="InParanoid" id="A0A078AMN7"/>
<evidence type="ECO:0000313" key="9">
    <source>
        <dbReference type="Proteomes" id="UP000039865"/>
    </source>
</evidence>
<dbReference type="PROSITE" id="PS00379">
    <property type="entry name" value="CDP_ALCOHOL_P_TRANSF"/>
    <property type="match status" value="1"/>
</dbReference>
<evidence type="ECO:0000256" key="2">
    <source>
        <dbReference type="ARBA" id="ARBA00010441"/>
    </source>
</evidence>
<sequence length="322" mass="37148">MYGQNFEGEVPAWWCYFEAVSYLIYRMLDEMDGKQARKTGNSSPLGLLFDHGCDSFTTGLMTMMLMKLLQVGNSHMLILGLVAITQAFHFSTLEEYYVGGLFLGVGNGVTDGSIVLIGVVTLCGVFGQSFWKEIFSITVFEETSCKQVIYLFLLIMFQYIYNGQTSVQRPNSGIKRDDAIIYWNPIVPCLIGVFLYVHITVHIQVAHVSKQKYNPWPRLMLSSFFIMVIYTVLCKYQRYEINQQYYFMSLLIFISICQWHFILNVIYEMTVTLNIRVFKVKPVQILINQILSLEKSTISIPASPRRSGQLLDRDARHRKARF</sequence>
<dbReference type="EMBL" id="CCKQ01012055">
    <property type="protein sequence ID" value="CDW83660.1"/>
    <property type="molecule type" value="Genomic_DNA"/>
</dbReference>
<dbReference type="Gene3D" id="1.20.120.1760">
    <property type="match status" value="1"/>
</dbReference>
<dbReference type="InterPro" id="IPR043130">
    <property type="entry name" value="CDP-OH_PTrfase_TM_dom"/>
</dbReference>
<evidence type="ECO:0000313" key="8">
    <source>
        <dbReference type="EMBL" id="CDW83660.1"/>
    </source>
</evidence>
<dbReference type="OMA" id="HRTILIF"/>
<dbReference type="GO" id="GO:0016780">
    <property type="term" value="F:phosphotransferase activity, for other substituted phosphate groups"/>
    <property type="evidence" value="ECO:0007669"/>
    <property type="project" value="InterPro"/>
</dbReference>
<protein>
    <recommendedName>
        <fullName evidence="10">CDP-alcohol phosphatidyltransferase</fullName>
    </recommendedName>
</protein>
<gene>
    <name evidence="8" type="primary">Contig19271.g933</name>
    <name evidence="8" type="ORF">STYLEM_12708</name>
</gene>
<dbReference type="PANTHER" id="PTHR10414">
    <property type="entry name" value="ETHANOLAMINEPHOSPHOTRANSFERASE"/>
    <property type="match status" value="1"/>
</dbReference>
<feature type="transmembrane region" description="Helical" evidence="7">
    <location>
        <begin position="143"/>
        <end position="161"/>
    </location>
</feature>
<evidence type="ECO:0000256" key="1">
    <source>
        <dbReference type="ARBA" id="ARBA00004370"/>
    </source>
</evidence>
<keyword evidence="7" id="KW-1133">Transmembrane helix</keyword>
<feature type="transmembrane region" description="Helical" evidence="7">
    <location>
        <begin position="71"/>
        <end position="92"/>
    </location>
</feature>
<keyword evidence="3 5" id="KW-0808">Transferase</keyword>
<dbReference type="AlphaFoldDB" id="A0A078AMN7"/>
<evidence type="ECO:0000256" key="3">
    <source>
        <dbReference type="ARBA" id="ARBA00022679"/>
    </source>
</evidence>
<evidence type="ECO:0000256" key="4">
    <source>
        <dbReference type="ARBA" id="ARBA00023136"/>
    </source>
</evidence>
<dbReference type="OrthoDB" id="196717at2759"/>
<dbReference type="GO" id="GO:0016020">
    <property type="term" value="C:membrane"/>
    <property type="evidence" value="ECO:0007669"/>
    <property type="project" value="UniProtKB-SubCell"/>
</dbReference>
<keyword evidence="7" id="KW-0812">Transmembrane</keyword>
<dbReference type="Pfam" id="PF01066">
    <property type="entry name" value="CDP-OH_P_transf"/>
    <property type="match status" value="1"/>
</dbReference>
<keyword evidence="9" id="KW-1185">Reference proteome</keyword>
<dbReference type="Proteomes" id="UP000039865">
    <property type="component" value="Unassembled WGS sequence"/>
</dbReference>
<dbReference type="InterPro" id="IPR048254">
    <property type="entry name" value="CDP_ALCOHOL_P_TRANSF_CS"/>
</dbReference>
<reference evidence="8 9" key="1">
    <citation type="submission" date="2014-06" db="EMBL/GenBank/DDBJ databases">
        <authorList>
            <person name="Swart Estienne"/>
        </authorList>
    </citation>
    <scope>NUCLEOTIDE SEQUENCE [LARGE SCALE GENOMIC DNA]</scope>
    <source>
        <strain evidence="8 9">130c</strain>
    </source>
</reference>
<dbReference type="GO" id="GO:0008654">
    <property type="term" value="P:phospholipid biosynthetic process"/>
    <property type="evidence" value="ECO:0007669"/>
    <property type="project" value="InterPro"/>
</dbReference>
<accession>A0A078AMN7</accession>
<dbReference type="InterPro" id="IPR000462">
    <property type="entry name" value="CDP-OH_P_trans"/>
</dbReference>
<name>A0A078AMN7_STYLE</name>
<comment type="subcellular location">
    <subcellularLocation>
        <location evidence="1">Membrane</location>
    </subcellularLocation>
</comment>
<feature type="transmembrane region" description="Helical" evidence="7">
    <location>
        <begin position="181"/>
        <end position="203"/>
    </location>
</feature>
<evidence type="ECO:0008006" key="10">
    <source>
        <dbReference type="Google" id="ProtNLM"/>
    </source>
</evidence>
<evidence type="ECO:0000256" key="6">
    <source>
        <dbReference type="SAM" id="MobiDB-lite"/>
    </source>
</evidence>
<feature type="transmembrane region" description="Helical" evidence="7">
    <location>
        <begin position="112"/>
        <end position="131"/>
    </location>
</feature>
<evidence type="ECO:0000256" key="5">
    <source>
        <dbReference type="RuleBase" id="RU003750"/>
    </source>
</evidence>